<evidence type="ECO:0000313" key="2">
    <source>
        <dbReference type="Proteomes" id="UP001283361"/>
    </source>
</evidence>
<evidence type="ECO:0000313" key="1">
    <source>
        <dbReference type="EMBL" id="KAK3746460.1"/>
    </source>
</evidence>
<dbReference type="Proteomes" id="UP001283361">
    <property type="component" value="Unassembled WGS sequence"/>
</dbReference>
<proteinExistence type="predicted"/>
<keyword evidence="2" id="KW-1185">Reference proteome</keyword>
<organism evidence="1 2">
    <name type="scientific">Elysia crispata</name>
    <name type="common">lettuce slug</name>
    <dbReference type="NCBI Taxonomy" id="231223"/>
    <lineage>
        <taxon>Eukaryota</taxon>
        <taxon>Metazoa</taxon>
        <taxon>Spiralia</taxon>
        <taxon>Lophotrochozoa</taxon>
        <taxon>Mollusca</taxon>
        <taxon>Gastropoda</taxon>
        <taxon>Heterobranchia</taxon>
        <taxon>Euthyneura</taxon>
        <taxon>Panpulmonata</taxon>
        <taxon>Sacoglossa</taxon>
        <taxon>Placobranchoidea</taxon>
        <taxon>Plakobranchidae</taxon>
        <taxon>Elysia</taxon>
    </lineage>
</organism>
<comment type="caution">
    <text evidence="1">The sequence shown here is derived from an EMBL/GenBank/DDBJ whole genome shotgun (WGS) entry which is preliminary data.</text>
</comment>
<name>A0AAE1CYY7_9GAST</name>
<gene>
    <name evidence="1" type="ORF">RRG08_017468</name>
</gene>
<accession>A0AAE1CYY7</accession>
<protein>
    <submittedName>
        <fullName evidence="1">Uncharacterized protein</fullName>
    </submittedName>
</protein>
<dbReference type="EMBL" id="JAWDGP010006142">
    <property type="protein sequence ID" value="KAK3746460.1"/>
    <property type="molecule type" value="Genomic_DNA"/>
</dbReference>
<dbReference type="AlphaFoldDB" id="A0AAE1CYY7"/>
<reference evidence="1" key="1">
    <citation type="journal article" date="2023" name="G3 (Bethesda)">
        <title>A reference genome for the long-term kleptoplast-retaining sea slug Elysia crispata morphotype clarki.</title>
        <authorList>
            <person name="Eastman K.E."/>
            <person name="Pendleton A.L."/>
            <person name="Shaikh M.A."/>
            <person name="Suttiyut T."/>
            <person name="Ogas R."/>
            <person name="Tomko P."/>
            <person name="Gavelis G."/>
            <person name="Widhalm J.R."/>
            <person name="Wisecaver J.H."/>
        </authorList>
    </citation>
    <scope>NUCLEOTIDE SEQUENCE</scope>
    <source>
        <strain evidence="1">ECLA1</strain>
    </source>
</reference>
<sequence length="168" mass="18776">MQRGDHLAEDRAGLLYASLFLTPSCPPRHQLKAWPLASGTTTRQYSSSRFINFHCFRSPRTCKSAFSEKSFIVQGIRHTASPYPRTLTVTVVVRYCPVVIMTIRGPESFTSCTLSLPFGVLQSAGIVSTCGGLDYSLARHIMLMLMSSEVTLLKHVDFLHITLYFVNI</sequence>